<evidence type="ECO:0000256" key="2">
    <source>
        <dbReference type="ARBA" id="ARBA00022723"/>
    </source>
</evidence>
<evidence type="ECO:0000256" key="5">
    <source>
        <dbReference type="RuleBase" id="RU000461"/>
    </source>
</evidence>
<dbReference type="PRINTS" id="PR00385">
    <property type="entry name" value="P450"/>
</dbReference>
<keyword evidence="4 5" id="KW-0349">Heme</keyword>
<dbReference type="Gene3D" id="1.10.630.10">
    <property type="entry name" value="Cytochrome P450"/>
    <property type="match status" value="1"/>
</dbReference>
<keyword evidence="5" id="KW-0503">Monooxygenase</keyword>
<dbReference type="SUPFAM" id="SSF48264">
    <property type="entry name" value="Cytochrome P450"/>
    <property type="match status" value="1"/>
</dbReference>
<dbReference type="InterPro" id="IPR017972">
    <property type="entry name" value="Cyt_P450_CS"/>
</dbReference>
<dbReference type="OrthoDB" id="1470350at2759"/>
<organism evidence="6 7">
    <name type="scientific">Lojkania enalia</name>
    <dbReference type="NCBI Taxonomy" id="147567"/>
    <lineage>
        <taxon>Eukaryota</taxon>
        <taxon>Fungi</taxon>
        <taxon>Dikarya</taxon>
        <taxon>Ascomycota</taxon>
        <taxon>Pezizomycotina</taxon>
        <taxon>Dothideomycetes</taxon>
        <taxon>Pleosporomycetidae</taxon>
        <taxon>Pleosporales</taxon>
        <taxon>Pleosporales incertae sedis</taxon>
        <taxon>Lojkania</taxon>
    </lineage>
</organism>
<evidence type="ECO:0000256" key="4">
    <source>
        <dbReference type="PIRSR" id="PIRSR602401-1"/>
    </source>
</evidence>
<dbReference type="InterPro" id="IPR002401">
    <property type="entry name" value="Cyt_P450_E_grp-I"/>
</dbReference>
<protein>
    <submittedName>
        <fullName evidence="6">Cytochrome P450</fullName>
    </submittedName>
</protein>
<keyword evidence="7" id="KW-1185">Reference proteome</keyword>
<comment type="caution">
    <text evidence="6">The sequence shown here is derived from an EMBL/GenBank/DDBJ whole genome shotgun (WGS) entry which is preliminary data.</text>
</comment>
<dbReference type="GO" id="GO:0004497">
    <property type="term" value="F:monooxygenase activity"/>
    <property type="evidence" value="ECO:0007669"/>
    <property type="project" value="UniProtKB-KW"/>
</dbReference>
<sequence>MLFALSPIALVWAGLVFFTLLTLLHKLYTALTNPLRKFPGPWLCHYSNVPYSYWLLRRRKEFWIHSMHEKYGPVVCVAPNEISFNTAQSWKDIYGFRHGHQTFIKSEFYDGYMFIEEGIHGIITSRDPKEHASMRRFMSHAFSSLALKEQEPLVEDIIEHLVANVREIGVKKGEVMEFDWWLRLCMFDIMGSLAFGKSFDALKNGGQHPSVKFIHEATRQVGIIDIMKRFPIAGKIYALFFARTLLRLLEGNKKHEQFALKIAQERLANPSKRPDFLTRLQENMDESQGAIHIAAQAAELLQAGTDTTNITIKTALNYILRDKALYNRLKNEIRTRFPTYKSINAQDAVSLPFLRTVILEAMRIYAPVAPGLPRLVPRGGDTVDGIFVPEGTVVSTNAFSANLSSRNWEDPMTFKPDRWAKDRVSKSWDILEAAQPFSLGPRGCIGQNLAWVEMNFIICKLMWSFDFELVNADMDLHRDSFIDTLWNGAPLYLRVRVQTDINGEYGI</sequence>
<dbReference type="InterPro" id="IPR036396">
    <property type="entry name" value="Cyt_P450_sf"/>
</dbReference>
<dbReference type="Pfam" id="PF00067">
    <property type="entry name" value="p450"/>
    <property type="match status" value="1"/>
</dbReference>
<dbReference type="EMBL" id="ML986649">
    <property type="protein sequence ID" value="KAF2261871.1"/>
    <property type="molecule type" value="Genomic_DNA"/>
</dbReference>
<keyword evidence="2 4" id="KW-0479">Metal-binding</keyword>
<evidence type="ECO:0000313" key="6">
    <source>
        <dbReference type="EMBL" id="KAF2261871.1"/>
    </source>
</evidence>
<dbReference type="PANTHER" id="PTHR24305">
    <property type="entry name" value="CYTOCHROME P450"/>
    <property type="match status" value="1"/>
</dbReference>
<dbReference type="AlphaFoldDB" id="A0A9P4K4D8"/>
<reference evidence="7" key="1">
    <citation type="journal article" date="2020" name="Stud. Mycol.">
        <title>101 Dothideomycetes genomes: A test case for predicting lifestyles and emergence of pathogens.</title>
        <authorList>
            <person name="Haridas S."/>
            <person name="Albert R."/>
            <person name="Binder M."/>
            <person name="Bloem J."/>
            <person name="LaButti K."/>
            <person name="Salamov A."/>
            <person name="Andreopoulos B."/>
            <person name="Baker S."/>
            <person name="Barry K."/>
            <person name="Bills G."/>
            <person name="Bluhm B."/>
            <person name="Cannon C."/>
            <person name="Castanera R."/>
            <person name="Culley D."/>
            <person name="Daum C."/>
            <person name="Ezra D."/>
            <person name="Gonzalez J."/>
            <person name="Henrissat B."/>
            <person name="Kuo A."/>
            <person name="Liang C."/>
            <person name="Lipzen A."/>
            <person name="Lutzoni F."/>
            <person name="Magnuson J."/>
            <person name="Mondo S."/>
            <person name="Nolan M."/>
            <person name="Ohm R."/>
            <person name="Pangilinan J."/>
            <person name="Park H.-J."/>
            <person name="Ramirez L."/>
            <person name="Alfaro M."/>
            <person name="Sun H."/>
            <person name="Tritt A."/>
            <person name="Yoshinaga Y."/>
            <person name="Zwiers L.-H."/>
            <person name="Turgeon B."/>
            <person name="Goodwin S."/>
            <person name="Spatafora J."/>
            <person name="Crous P."/>
            <person name="Grigoriev I."/>
        </authorList>
    </citation>
    <scope>NUCLEOTIDE SEQUENCE [LARGE SCALE GENOMIC DNA]</scope>
    <source>
        <strain evidence="7">CBS 304.66</strain>
    </source>
</reference>
<dbReference type="GO" id="GO:0016705">
    <property type="term" value="F:oxidoreductase activity, acting on paired donors, with incorporation or reduction of molecular oxygen"/>
    <property type="evidence" value="ECO:0007669"/>
    <property type="project" value="InterPro"/>
</dbReference>
<keyword evidence="5" id="KW-0560">Oxidoreductase</keyword>
<dbReference type="CDD" id="cd11058">
    <property type="entry name" value="CYP60B-like"/>
    <property type="match status" value="1"/>
</dbReference>
<name>A0A9P4K4D8_9PLEO</name>
<dbReference type="PANTHER" id="PTHR24305:SF161">
    <property type="entry name" value="P450, PUTATIVE (EUROFUNG)-RELATED"/>
    <property type="match status" value="1"/>
</dbReference>
<accession>A0A9P4K4D8</accession>
<dbReference type="PROSITE" id="PS00086">
    <property type="entry name" value="CYTOCHROME_P450"/>
    <property type="match status" value="1"/>
</dbReference>
<proteinExistence type="inferred from homology"/>
<feature type="binding site" description="axial binding residue" evidence="4">
    <location>
        <position position="444"/>
    </location>
    <ligand>
        <name>heme</name>
        <dbReference type="ChEBI" id="CHEBI:30413"/>
    </ligand>
    <ligandPart>
        <name>Fe</name>
        <dbReference type="ChEBI" id="CHEBI:18248"/>
    </ligandPart>
</feature>
<evidence type="ECO:0000313" key="7">
    <source>
        <dbReference type="Proteomes" id="UP000800093"/>
    </source>
</evidence>
<keyword evidence="3 4" id="KW-0408">Iron</keyword>
<dbReference type="InterPro" id="IPR050121">
    <property type="entry name" value="Cytochrome_P450_monoxygenase"/>
</dbReference>
<comment type="similarity">
    <text evidence="5">Belongs to the cytochrome P450 family.</text>
</comment>
<dbReference type="Proteomes" id="UP000800093">
    <property type="component" value="Unassembled WGS sequence"/>
</dbReference>
<dbReference type="PRINTS" id="PR00463">
    <property type="entry name" value="EP450I"/>
</dbReference>
<dbReference type="GO" id="GO:0005506">
    <property type="term" value="F:iron ion binding"/>
    <property type="evidence" value="ECO:0007669"/>
    <property type="project" value="InterPro"/>
</dbReference>
<gene>
    <name evidence="6" type="ORF">CC78DRAFT_607132</name>
</gene>
<evidence type="ECO:0000256" key="3">
    <source>
        <dbReference type="ARBA" id="ARBA00023004"/>
    </source>
</evidence>
<dbReference type="GO" id="GO:0020037">
    <property type="term" value="F:heme binding"/>
    <property type="evidence" value="ECO:0007669"/>
    <property type="project" value="InterPro"/>
</dbReference>
<comment type="cofactor">
    <cofactor evidence="1 4">
        <name>heme</name>
        <dbReference type="ChEBI" id="CHEBI:30413"/>
    </cofactor>
</comment>
<evidence type="ECO:0000256" key="1">
    <source>
        <dbReference type="ARBA" id="ARBA00001971"/>
    </source>
</evidence>
<dbReference type="InterPro" id="IPR001128">
    <property type="entry name" value="Cyt_P450"/>
</dbReference>